<sequence length="69" mass="7962">MVDNCPNWLLLAASGVFANVKLYWETKPVSCLLYKGTDVISFDLTKENWKILKHSCYEKEKTLSCVRGY</sequence>
<evidence type="ECO:0000313" key="2">
    <source>
        <dbReference type="Proteomes" id="UP000824120"/>
    </source>
</evidence>
<keyword evidence="2" id="KW-1185">Reference proteome</keyword>
<comment type="caution">
    <text evidence="1">The sequence shown here is derived from an EMBL/GenBank/DDBJ whole genome shotgun (WGS) entry which is preliminary data.</text>
</comment>
<dbReference type="EMBL" id="JACXVP010000007">
    <property type="protein sequence ID" value="KAG5594587.1"/>
    <property type="molecule type" value="Genomic_DNA"/>
</dbReference>
<evidence type="ECO:0000313" key="1">
    <source>
        <dbReference type="EMBL" id="KAG5594587.1"/>
    </source>
</evidence>
<gene>
    <name evidence="1" type="ORF">H5410_035819</name>
</gene>
<proteinExistence type="predicted"/>
<accession>A0A9J5Y1S8</accession>
<name>A0A9J5Y1S8_SOLCO</name>
<dbReference type="AlphaFoldDB" id="A0A9J5Y1S8"/>
<organism evidence="1 2">
    <name type="scientific">Solanum commersonii</name>
    <name type="common">Commerson's wild potato</name>
    <name type="synonym">Commerson's nightshade</name>
    <dbReference type="NCBI Taxonomy" id="4109"/>
    <lineage>
        <taxon>Eukaryota</taxon>
        <taxon>Viridiplantae</taxon>
        <taxon>Streptophyta</taxon>
        <taxon>Embryophyta</taxon>
        <taxon>Tracheophyta</taxon>
        <taxon>Spermatophyta</taxon>
        <taxon>Magnoliopsida</taxon>
        <taxon>eudicotyledons</taxon>
        <taxon>Gunneridae</taxon>
        <taxon>Pentapetalae</taxon>
        <taxon>asterids</taxon>
        <taxon>lamiids</taxon>
        <taxon>Solanales</taxon>
        <taxon>Solanaceae</taxon>
        <taxon>Solanoideae</taxon>
        <taxon>Solaneae</taxon>
        <taxon>Solanum</taxon>
    </lineage>
</organism>
<reference evidence="1 2" key="1">
    <citation type="submission" date="2020-09" db="EMBL/GenBank/DDBJ databases">
        <title>De no assembly of potato wild relative species, Solanum commersonii.</title>
        <authorList>
            <person name="Cho K."/>
        </authorList>
    </citation>
    <scope>NUCLEOTIDE SEQUENCE [LARGE SCALE GENOMIC DNA]</scope>
    <source>
        <strain evidence="1">LZ3.2</strain>
        <tissue evidence="1">Leaf</tissue>
    </source>
</reference>
<protein>
    <submittedName>
        <fullName evidence="1">Uncharacterized protein</fullName>
    </submittedName>
</protein>
<dbReference type="Proteomes" id="UP000824120">
    <property type="component" value="Chromosome 7"/>
</dbReference>